<dbReference type="PANTHER" id="PTHR33223:SF8">
    <property type="entry name" value="OS04G0172440 PROTEIN"/>
    <property type="match status" value="1"/>
</dbReference>
<dbReference type="InterPro" id="IPR005162">
    <property type="entry name" value="Retrotrans_gag_dom"/>
</dbReference>
<dbReference type="Proteomes" id="UP000321947">
    <property type="component" value="Unassembled WGS sequence"/>
</dbReference>
<reference evidence="2 3" key="1">
    <citation type="submission" date="2019-08" db="EMBL/GenBank/DDBJ databases">
        <title>Draft genome sequences of two oriental melons (Cucumis melo L. var makuwa).</title>
        <authorList>
            <person name="Kwon S.-Y."/>
        </authorList>
    </citation>
    <scope>NUCLEOTIDE SEQUENCE [LARGE SCALE GENOMIC DNA]</scope>
    <source>
        <strain evidence="3">cv. Chang Bougi</strain>
        <tissue evidence="2">Leaf</tissue>
    </source>
</reference>
<protein>
    <submittedName>
        <fullName evidence="2">Gag-pro-like protein</fullName>
    </submittedName>
</protein>
<dbReference type="AlphaFoldDB" id="A0A5D3BMD9"/>
<organism evidence="2 3">
    <name type="scientific">Cucumis melo var. makuwa</name>
    <name type="common">Oriental melon</name>
    <dbReference type="NCBI Taxonomy" id="1194695"/>
    <lineage>
        <taxon>Eukaryota</taxon>
        <taxon>Viridiplantae</taxon>
        <taxon>Streptophyta</taxon>
        <taxon>Embryophyta</taxon>
        <taxon>Tracheophyta</taxon>
        <taxon>Spermatophyta</taxon>
        <taxon>Magnoliopsida</taxon>
        <taxon>eudicotyledons</taxon>
        <taxon>Gunneridae</taxon>
        <taxon>Pentapetalae</taxon>
        <taxon>rosids</taxon>
        <taxon>fabids</taxon>
        <taxon>Cucurbitales</taxon>
        <taxon>Cucurbitaceae</taxon>
        <taxon>Benincaseae</taxon>
        <taxon>Cucumis</taxon>
    </lineage>
</organism>
<feature type="domain" description="Retrotransposon gag" evidence="1">
    <location>
        <begin position="20"/>
        <end position="110"/>
    </location>
</feature>
<gene>
    <name evidence="2" type="ORF">E5676_scaffold2042G00010</name>
</gene>
<evidence type="ECO:0000259" key="1">
    <source>
        <dbReference type="Pfam" id="PF03732"/>
    </source>
</evidence>
<name>A0A5D3BMD9_CUCMM</name>
<dbReference type="Pfam" id="PF03732">
    <property type="entry name" value="Retrotrans_gag"/>
    <property type="match status" value="1"/>
</dbReference>
<proteinExistence type="predicted"/>
<dbReference type="EMBL" id="SSTD01017444">
    <property type="protein sequence ID" value="TYJ99881.1"/>
    <property type="molecule type" value="Genomic_DNA"/>
</dbReference>
<evidence type="ECO:0000313" key="2">
    <source>
        <dbReference type="EMBL" id="TYJ99881.1"/>
    </source>
</evidence>
<comment type="caution">
    <text evidence="2">The sequence shown here is derived from an EMBL/GenBank/DDBJ whole genome shotgun (WGS) entry which is preliminary data.</text>
</comment>
<sequence length="155" mass="18499">MYCRKMAAHIGTDKLLIHYFQDSLTGPASRWYIQLDHAHIHVWKDLIDTFLKQYKHNIDMAPGRLDLQRMEKKSLESFKEYAQRWRDMTVEVQPPLTDKEMKSIFINALQALFYEYFKKSDEKPNVNENPLPTLENPKVNFVDGLVEKCKMKFMR</sequence>
<evidence type="ECO:0000313" key="3">
    <source>
        <dbReference type="Proteomes" id="UP000321947"/>
    </source>
</evidence>
<dbReference type="PANTHER" id="PTHR33223">
    <property type="entry name" value="CCHC-TYPE DOMAIN-CONTAINING PROTEIN"/>
    <property type="match status" value="1"/>
</dbReference>
<accession>A0A5D3BMD9</accession>